<proteinExistence type="predicted"/>
<organism evidence="2">
    <name type="scientific">viral metagenome</name>
    <dbReference type="NCBI Taxonomy" id="1070528"/>
    <lineage>
        <taxon>unclassified sequences</taxon>
        <taxon>metagenomes</taxon>
        <taxon>organismal metagenomes</taxon>
    </lineage>
</organism>
<dbReference type="AlphaFoldDB" id="A0A6C0LE19"/>
<reference evidence="2" key="1">
    <citation type="journal article" date="2020" name="Nature">
        <title>Giant virus diversity and host interactions through global metagenomics.</title>
        <authorList>
            <person name="Schulz F."/>
            <person name="Roux S."/>
            <person name="Paez-Espino D."/>
            <person name="Jungbluth S."/>
            <person name="Walsh D.A."/>
            <person name="Denef V.J."/>
            <person name="McMahon K.D."/>
            <person name="Konstantinidis K.T."/>
            <person name="Eloe-Fadrosh E.A."/>
            <person name="Kyrpides N.C."/>
            <person name="Woyke T."/>
        </authorList>
    </citation>
    <scope>NUCLEOTIDE SEQUENCE</scope>
    <source>
        <strain evidence="2">GVMAG-M-3300027763-16</strain>
    </source>
</reference>
<evidence type="ECO:0000313" key="2">
    <source>
        <dbReference type="EMBL" id="QHU27482.1"/>
    </source>
</evidence>
<evidence type="ECO:0000256" key="1">
    <source>
        <dbReference type="SAM" id="Phobius"/>
    </source>
</evidence>
<name>A0A6C0LE19_9ZZZZ</name>
<sequence length="151" mass="18578">MIQKYLLGSYNLCKKHTTIIILFYLYINILYIYHSNNMYNSLYYIFSKDYNDDYSNSTLYMKDKINKLKILSDSKEKELRYVKNKYENLCRRYNSLEWKYNELLLNTHFNREYYNKLETKYNNLINKQKQNMSLIDINGDILCVNDDFEHI</sequence>
<keyword evidence="1" id="KW-0472">Membrane</keyword>
<accession>A0A6C0LE19</accession>
<keyword evidence="1" id="KW-0812">Transmembrane</keyword>
<dbReference type="EMBL" id="MN740457">
    <property type="protein sequence ID" value="QHU27482.1"/>
    <property type="molecule type" value="Genomic_DNA"/>
</dbReference>
<feature type="transmembrane region" description="Helical" evidence="1">
    <location>
        <begin position="16"/>
        <end position="33"/>
    </location>
</feature>
<keyword evidence="1" id="KW-1133">Transmembrane helix</keyword>
<protein>
    <submittedName>
        <fullName evidence="2">Uncharacterized protein</fullName>
    </submittedName>
</protein>